<dbReference type="GO" id="GO:0032922">
    <property type="term" value="P:circadian regulation of gene expression"/>
    <property type="evidence" value="ECO:0007669"/>
    <property type="project" value="TreeGrafter"/>
</dbReference>
<dbReference type="InterPro" id="IPR014729">
    <property type="entry name" value="Rossmann-like_a/b/a_fold"/>
</dbReference>
<feature type="site" description="Electron transfer via tryptophanyl radical" evidence="6">
    <location>
        <position position="469"/>
    </location>
</feature>
<name>A0A6C1E592_SACPS</name>
<dbReference type="SUPFAM" id="SSF48173">
    <property type="entry name" value="Cryptochrome/photolyase FAD-binding domain"/>
    <property type="match status" value="1"/>
</dbReference>
<dbReference type="PANTHER" id="PTHR11455:SF18">
    <property type="entry name" value="SI:CH1073-390K14.1"/>
    <property type="match status" value="1"/>
</dbReference>
<feature type="binding site" evidence="5">
    <location>
        <position position="381"/>
    </location>
    <ligand>
        <name>FAD</name>
        <dbReference type="ChEBI" id="CHEBI:57692"/>
    </ligand>
</feature>
<dbReference type="Gene3D" id="1.10.579.10">
    <property type="entry name" value="DNA Cyclobutane Dipyrimidine Photolyase, subunit A, domain 3"/>
    <property type="match status" value="1"/>
</dbReference>
<dbReference type="GO" id="GO:0006139">
    <property type="term" value="P:nucleobase-containing compound metabolic process"/>
    <property type="evidence" value="ECO:0007669"/>
    <property type="project" value="UniProtKB-ARBA"/>
</dbReference>
<dbReference type="GO" id="GO:0005634">
    <property type="term" value="C:nucleus"/>
    <property type="evidence" value="ECO:0007669"/>
    <property type="project" value="TreeGrafter"/>
</dbReference>
<feature type="site" description="Electron transfer via tryptophanyl radical" evidence="6">
    <location>
        <position position="416"/>
    </location>
</feature>
<evidence type="ECO:0000313" key="9">
    <source>
        <dbReference type="Proteomes" id="UP000501346"/>
    </source>
</evidence>
<comment type="cofactor">
    <cofactor evidence="5">
        <name>FAD</name>
        <dbReference type="ChEBI" id="CHEBI:57692"/>
    </cofactor>
    <text evidence="5">Binds 1 FAD per subunit.</text>
</comment>
<dbReference type="InterPro" id="IPR018394">
    <property type="entry name" value="DNA_photolyase_1_CS_C"/>
</dbReference>
<dbReference type="GO" id="GO:0043153">
    <property type="term" value="P:entrainment of circadian clock by photoperiod"/>
    <property type="evidence" value="ECO:0007669"/>
    <property type="project" value="TreeGrafter"/>
</dbReference>
<dbReference type="GO" id="GO:0005737">
    <property type="term" value="C:cytoplasm"/>
    <property type="evidence" value="ECO:0007669"/>
    <property type="project" value="TreeGrafter"/>
</dbReference>
<dbReference type="GO" id="GO:0003904">
    <property type="term" value="F:deoxyribodipyrimidine photo-lyase activity"/>
    <property type="evidence" value="ECO:0007669"/>
    <property type="project" value="TreeGrafter"/>
</dbReference>
<evidence type="ECO:0000259" key="7">
    <source>
        <dbReference type="PROSITE" id="PS51645"/>
    </source>
</evidence>
<dbReference type="Pfam" id="PF03441">
    <property type="entry name" value="FAD_binding_7"/>
    <property type="match status" value="1"/>
</dbReference>
<feature type="site" description="Electron transfer via tryptophanyl radical" evidence="6">
    <location>
        <position position="492"/>
    </location>
</feature>
<comment type="similarity">
    <text evidence="1">Belongs to the DNA photolyase class-1 family.</text>
</comment>
<dbReference type="InterPro" id="IPR006050">
    <property type="entry name" value="DNA_photolyase_N"/>
</dbReference>
<evidence type="ECO:0000256" key="1">
    <source>
        <dbReference type="ARBA" id="ARBA00005862"/>
    </source>
</evidence>
<dbReference type="EMBL" id="CP049002">
    <property type="protein sequence ID" value="QID84472.1"/>
    <property type="molecule type" value="Genomic_DNA"/>
</dbReference>
<dbReference type="PRINTS" id="PR00147">
    <property type="entry name" value="DNAPHOTLYASE"/>
</dbReference>
<dbReference type="InterPro" id="IPR036134">
    <property type="entry name" value="Crypto/Photolyase_FAD-like_sf"/>
</dbReference>
<dbReference type="GO" id="GO:0006950">
    <property type="term" value="P:response to stress"/>
    <property type="evidence" value="ECO:0007669"/>
    <property type="project" value="UniProtKB-ARBA"/>
</dbReference>
<dbReference type="InterPro" id="IPR036155">
    <property type="entry name" value="Crypto/Photolyase_N_sf"/>
</dbReference>
<reference evidence="8 9" key="1">
    <citation type="journal article" date="2019" name="BMC Genomics">
        <title>Chromosome level assembly and comparative genome analysis confirm lager-brewing yeasts originated from a single hybridization.</title>
        <authorList>
            <person name="Salazar A.N."/>
            <person name="Gorter de Vries A.R."/>
            <person name="van den Broek M."/>
            <person name="Brouwers N."/>
            <person name="de la Torre Cortes P."/>
            <person name="Kuijpers N.G.A."/>
            <person name="Daran J.G."/>
            <person name="Abeel T."/>
        </authorList>
    </citation>
    <scope>NUCLEOTIDE SEQUENCE [LARGE SCALE GENOMIC DNA]</scope>
    <source>
        <strain evidence="8 9">CBS 1483</strain>
    </source>
</reference>
<evidence type="ECO:0000313" key="8">
    <source>
        <dbReference type="EMBL" id="QID84472.1"/>
    </source>
</evidence>
<feature type="binding site" evidence="5">
    <location>
        <begin position="338"/>
        <end position="342"/>
    </location>
    <ligand>
        <name>FAD</name>
        <dbReference type="ChEBI" id="CHEBI:57692"/>
    </ligand>
</feature>
<proteinExistence type="inferred from homology"/>
<feature type="binding site" evidence="5">
    <location>
        <begin position="482"/>
        <end position="484"/>
    </location>
    <ligand>
        <name>FAD</name>
        <dbReference type="ChEBI" id="CHEBI:57692"/>
    </ligand>
</feature>
<evidence type="ECO:0000256" key="2">
    <source>
        <dbReference type="ARBA" id="ARBA00022630"/>
    </source>
</evidence>
<feature type="binding site" evidence="5">
    <location>
        <begin position="384"/>
        <end position="391"/>
    </location>
    <ligand>
        <name>FAD</name>
        <dbReference type="ChEBI" id="CHEBI:57692"/>
    </ligand>
</feature>
<evidence type="ECO:0000256" key="6">
    <source>
        <dbReference type="PIRSR" id="PIRSR602081-2"/>
    </source>
</evidence>
<keyword evidence="3 5" id="KW-0274">FAD</keyword>
<keyword evidence="2 5" id="KW-0285">Flavoprotein</keyword>
<dbReference type="PROSITE" id="PS00394">
    <property type="entry name" value="DNA_PHOTOLYASES_1_1"/>
    <property type="match status" value="1"/>
</dbReference>
<dbReference type="InterPro" id="IPR002081">
    <property type="entry name" value="Cryptochrome/DNA_photolyase_1"/>
</dbReference>
<dbReference type="PROSITE" id="PS51645">
    <property type="entry name" value="PHR_CRY_ALPHA_BETA"/>
    <property type="match status" value="1"/>
</dbReference>
<dbReference type="Pfam" id="PF00875">
    <property type="entry name" value="DNA_photolyase"/>
    <property type="match status" value="1"/>
</dbReference>
<dbReference type="PANTHER" id="PTHR11455">
    <property type="entry name" value="CRYPTOCHROME"/>
    <property type="match status" value="1"/>
</dbReference>
<keyword evidence="8" id="KW-0456">Lyase</keyword>
<dbReference type="InterPro" id="IPR005101">
    <property type="entry name" value="Cryptochr/Photolyase_FAD-bd"/>
</dbReference>
<dbReference type="GO" id="GO:0071949">
    <property type="term" value="F:FAD binding"/>
    <property type="evidence" value="ECO:0007669"/>
    <property type="project" value="TreeGrafter"/>
</dbReference>
<feature type="binding site" evidence="5">
    <location>
        <position position="326"/>
    </location>
    <ligand>
        <name>FAD</name>
        <dbReference type="ChEBI" id="CHEBI:57692"/>
    </ligand>
</feature>
<protein>
    <submittedName>
        <fullName evidence="8">DNA photolyase phr1</fullName>
    </submittedName>
</protein>
<dbReference type="Proteomes" id="UP000501346">
    <property type="component" value="Chromosome SeV"/>
</dbReference>
<evidence type="ECO:0000256" key="3">
    <source>
        <dbReference type="ARBA" id="ARBA00022827"/>
    </source>
</evidence>
<feature type="domain" description="Photolyase/cryptochrome alpha/beta" evidence="7">
    <location>
        <begin position="75"/>
        <end position="226"/>
    </location>
</feature>
<keyword evidence="9" id="KW-1185">Reference proteome</keyword>
<dbReference type="OrthoDB" id="435881at2759"/>
<sequence length="565" mass="65697">MKRAIPFSPKANVSKVPKLDIAHDFGQYHSVNKKYYPNPITAKSANQFNNKSRAKPIDILEKLQKKHKALLKDTSTVIHWFRNDLRIHDNLALYTCVELYQQLKENNADAKLYAIYVINEDDWRAHMDSGWQLSFILEALKNLQKSLAELHIPLLVWKFDDFKSSLSNSKEFVTFFKEKCLDLTSGKPVAITANIKYQTDELYRDIRLLEQDDQRIQLKFYHDSCIVAPGLLTTGKGTIYSVFTPWYKKWVLYLNKHKENGSGICHLYEIKQAKYNEKFELEPFDYKLPDEFVEYIPKSQWSLPEASEAAALSLLDDFLQTKSSQYNHAKDMLSLDGTSGLSAYITTGMISTRFIVNQASQVSNGQIMAKALKDNSSIQNFIKEVAWRDFYKHCMCNWPYTSMEIPYRLDTLDIKWENDAAVFEKWCIGNTGIPVVDAIMRKLLYTGYINNRSRMITASFLSKNLLVDWRWGERWFRKHLIDCDLSSNIGGWGFCSSTGIDAQPYFRVFNMDLQAKKYDPEMKFIKKWIPELSNSEGHHSKDYPDPLVDLRDSRERALEVYKSAM</sequence>
<keyword evidence="4" id="KW-0157">Chromophore</keyword>
<evidence type="ECO:0000256" key="5">
    <source>
        <dbReference type="PIRSR" id="PIRSR602081-1"/>
    </source>
</evidence>
<organism evidence="8 9">
    <name type="scientific">Saccharomyces pastorianus</name>
    <name type="common">Lager yeast</name>
    <name type="synonym">Saccharomyces cerevisiae x Saccharomyces eubayanus</name>
    <dbReference type="NCBI Taxonomy" id="27292"/>
    <lineage>
        <taxon>Eukaryota</taxon>
        <taxon>Fungi</taxon>
        <taxon>Dikarya</taxon>
        <taxon>Ascomycota</taxon>
        <taxon>Saccharomycotina</taxon>
        <taxon>Saccharomycetes</taxon>
        <taxon>Saccharomycetales</taxon>
        <taxon>Saccharomycetaceae</taxon>
        <taxon>Saccharomyces</taxon>
    </lineage>
</organism>
<gene>
    <name evidence="8" type="primary">PHR1</name>
    <name evidence="8" type="ORF">GRS66_006975</name>
</gene>
<evidence type="ECO:0000256" key="4">
    <source>
        <dbReference type="ARBA" id="ARBA00022991"/>
    </source>
</evidence>
<dbReference type="SUPFAM" id="SSF52425">
    <property type="entry name" value="Cryptochrome/photolyase, N-terminal domain"/>
    <property type="match status" value="1"/>
</dbReference>
<dbReference type="Gene3D" id="1.25.40.80">
    <property type="match status" value="1"/>
</dbReference>
<accession>A0A6C1E592</accession>
<dbReference type="Gene3D" id="3.40.50.620">
    <property type="entry name" value="HUPs"/>
    <property type="match status" value="1"/>
</dbReference>
<dbReference type="PROSITE" id="PS00691">
    <property type="entry name" value="DNA_PHOTOLYASES_1_2"/>
    <property type="match status" value="1"/>
</dbReference>
<dbReference type="GO" id="GO:0003677">
    <property type="term" value="F:DNA binding"/>
    <property type="evidence" value="ECO:0007669"/>
    <property type="project" value="TreeGrafter"/>
</dbReference>
<dbReference type="AlphaFoldDB" id="A0A6C1E592"/>